<dbReference type="GO" id="GO:0008381">
    <property type="term" value="F:mechanosensitive monoatomic ion channel activity"/>
    <property type="evidence" value="ECO:0007669"/>
    <property type="project" value="UniProtKB-ARBA"/>
</dbReference>
<name>A0A974WL64_9PROT</name>
<evidence type="ECO:0000256" key="4">
    <source>
        <dbReference type="ARBA" id="ARBA00022692"/>
    </source>
</evidence>
<dbReference type="InterPro" id="IPR011066">
    <property type="entry name" value="MscS_channel_C_sf"/>
</dbReference>
<evidence type="ECO:0000256" key="7">
    <source>
        <dbReference type="SAM" id="Phobius"/>
    </source>
</evidence>
<evidence type="ECO:0000259" key="8">
    <source>
        <dbReference type="Pfam" id="PF00924"/>
    </source>
</evidence>
<proteinExistence type="inferred from homology"/>
<organism evidence="10 11">
    <name type="scientific">Candidatus Nasuia deltocephalincola</name>
    <dbReference type="NCBI Taxonomy" id="1160784"/>
    <lineage>
        <taxon>Bacteria</taxon>
        <taxon>Pseudomonadati</taxon>
        <taxon>Pseudomonadota</taxon>
        <taxon>Betaproteobacteria</taxon>
        <taxon>Candidatus Nasuia</taxon>
    </lineage>
</organism>
<feature type="transmembrane region" description="Helical" evidence="7">
    <location>
        <begin position="29"/>
        <end position="45"/>
    </location>
</feature>
<dbReference type="InterPro" id="IPR006685">
    <property type="entry name" value="MscS_channel_2nd"/>
</dbReference>
<evidence type="ECO:0008006" key="12">
    <source>
        <dbReference type="Google" id="ProtNLM"/>
    </source>
</evidence>
<dbReference type="AlphaFoldDB" id="A0A974WL64"/>
<protein>
    <recommendedName>
        <fullName evidence="12">Mechanosensitive ion channel</fullName>
    </recommendedName>
</protein>
<comment type="subcellular location">
    <subcellularLocation>
        <location evidence="1">Cell membrane</location>
        <topology evidence="1">Multi-pass membrane protein</topology>
    </subcellularLocation>
</comment>
<evidence type="ECO:0000313" key="10">
    <source>
        <dbReference type="EMBL" id="QSF25346.1"/>
    </source>
</evidence>
<feature type="transmembrane region" description="Helical" evidence="7">
    <location>
        <begin position="57"/>
        <end position="75"/>
    </location>
</feature>
<dbReference type="EMBL" id="CP024850">
    <property type="protein sequence ID" value="QSF25346.1"/>
    <property type="molecule type" value="Genomic_DNA"/>
</dbReference>
<feature type="domain" description="Mechanosensitive ion channel MscS" evidence="8">
    <location>
        <begin position="186"/>
        <end position="251"/>
    </location>
</feature>
<comment type="similarity">
    <text evidence="2">Belongs to the MscS (TC 1.A.23) family.</text>
</comment>
<dbReference type="SUPFAM" id="SSF50182">
    <property type="entry name" value="Sm-like ribonucleoproteins"/>
    <property type="match status" value="1"/>
</dbReference>
<dbReference type="InterPro" id="IPR023408">
    <property type="entry name" value="MscS_beta-dom_sf"/>
</dbReference>
<accession>A0A974WL64</accession>
<feature type="transmembrane region" description="Helical" evidence="7">
    <location>
        <begin position="5"/>
        <end position="23"/>
    </location>
</feature>
<dbReference type="Pfam" id="PF21082">
    <property type="entry name" value="MS_channel_3rd"/>
    <property type="match status" value="1"/>
</dbReference>
<dbReference type="Gene3D" id="3.30.70.100">
    <property type="match status" value="1"/>
</dbReference>
<gene>
    <name evidence="10" type="ORF">CU086_00765</name>
</gene>
<keyword evidence="5 7" id="KW-1133">Transmembrane helix</keyword>
<feature type="transmembrane region" description="Helical" evidence="7">
    <location>
        <begin position="165"/>
        <end position="183"/>
    </location>
</feature>
<feature type="transmembrane region" description="Helical" evidence="7">
    <location>
        <begin position="102"/>
        <end position="127"/>
    </location>
</feature>
<dbReference type="InterPro" id="IPR010920">
    <property type="entry name" value="LSM_dom_sf"/>
</dbReference>
<evidence type="ECO:0000256" key="6">
    <source>
        <dbReference type="ARBA" id="ARBA00023136"/>
    </source>
</evidence>
<evidence type="ECO:0000259" key="9">
    <source>
        <dbReference type="Pfam" id="PF21082"/>
    </source>
</evidence>
<reference evidence="10" key="1">
    <citation type="submission" date="2017-11" db="EMBL/GenBank/DDBJ databases">
        <authorList>
            <person name="Jian Z."/>
        </authorList>
    </citation>
    <scope>NUCLEOTIDE SEQUENCE</scope>
    <source>
        <strain evidence="10">YC</strain>
    </source>
</reference>
<keyword evidence="4 7" id="KW-0812">Transmembrane</keyword>
<dbReference type="SUPFAM" id="SSF82689">
    <property type="entry name" value="Mechanosensitive channel protein MscS (YggB), C-terminal domain"/>
    <property type="match status" value="1"/>
</dbReference>
<dbReference type="Pfam" id="PF00924">
    <property type="entry name" value="MS_channel_2nd"/>
    <property type="match status" value="1"/>
</dbReference>
<keyword evidence="3" id="KW-1003">Cell membrane</keyword>
<evidence type="ECO:0000256" key="2">
    <source>
        <dbReference type="ARBA" id="ARBA00008017"/>
    </source>
</evidence>
<sequence length="354" mass="41535">MSNSIYFFFIDLIIEIILILFNIKSFCNLFLMVFLVIYFLNIIIKKTFYEFYKKTKIYRYAFLNTLFFLTIFYLLDLKNNLHFIMNNIYVKIGNENLNMLSILFSIFWIIITFLINIYNSFIFNFFFKNISYINLNRKILAFKIFILFIFFFILFAGFSLMDLNYLILSVLGAALGIGISTNIQRIVNNYISGLIILSDKNFNMGDALSINGYQGVITQINNRYTVLRNLDCSEILVPNEKLVTDIIQNQSLYFSKGNLRINIQISYNNDYKNVLLVLIDSLNNIERVLKNPPPLSYVTGFTNMGIDIELSFWIIDAVRGVALVKSEAYLNILEIIKKHDIELSYYKKFLKLLD</sequence>
<evidence type="ECO:0000256" key="1">
    <source>
        <dbReference type="ARBA" id="ARBA00004651"/>
    </source>
</evidence>
<feature type="transmembrane region" description="Helical" evidence="7">
    <location>
        <begin position="139"/>
        <end position="159"/>
    </location>
</feature>
<dbReference type="InterPro" id="IPR052702">
    <property type="entry name" value="MscS-like_channel"/>
</dbReference>
<feature type="domain" description="Mechanosensitive ion channel MscS C-terminal" evidence="9">
    <location>
        <begin position="260"/>
        <end position="343"/>
    </location>
</feature>
<evidence type="ECO:0000256" key="3">
    <source>
        <dbReference type="ARBA" id="ARBA00022475"/>
    </source>
</evidence>
<keyword evidence="11" id="KW-1185">Reference proteome</keyword>
<dbReference type="InterPro" id="IPR049278">
    <property type="entry name" value="MS_channel_C"/>
</dbReference>
<dbReference type="PANTHER" id="PTHR30347:SF1">
    <property type="entry name" value="MECHANOSENSITIVE CHANNEL MSCK"/>
    <property type="match status" value="1"/>
</dbReference>
<dbReference type="PANTHER" id="PTHR30347">
    <property type="entry name" value="POTASSIUM CHANNEL RELATED"/>
    <property type="match status" value="1"/>
</dbReference>
<dbReference type="Proteomes" id="UP000663075">
    <property type="component" value="Chromosome"/>
</dbReference>
<evidence type="ECO:0000313" key="11">
    <source>
        <dbReference type="Proteomes" id="UP000663075"/>
    </source>
</evidence>
<keyword evidence="6 7" id="KW-0472">Membrane</keyword>
<dbReference type="Gene3D" id="2.30.30.60">
    <property type="match status" value="1"/>
</dbReference>
<dbReference type="GO" id="GO:0005886">
    <property type="term" value="C:plasma membrane"/>
    <property type="evidence" value="ECO:0007669"/>
    <property type="project" value="UniProtKB-SubCell"/>
</dbReference>
<evidence type="ECO:0000256" key="5">
    <source>
        <dbReference type="ARBA" id="ARBA00022989"/>
    </source>
</evidence>